<evidence type="ECO:0000313" key="1">
    <source>
        <dbReference type="EMBL" id="MFC2997111.1"/>
    </source>
</evidence>
<reference evidence="1" key="4">
    <citation type="submission" date="2024-09" db="EMBL/GenBank/DDBJ databases">
        <authorList>
            <person name="Sun Q."/>
            <person name="Mori K."/>
        </authorList>
    </citation>
    <scope>NUCLEOTIDE SEQUENCE</scope>
    <source>
        <strain evidence="1">KCTC 62575</strain>
    </source>
</reference>
<keyword evidence="4" id="KW-1185">Reference proteome</keyword>
<name>A0A371YS09_9GAMM</name>
<evidence type="ECO:0000313" key="4">
    <source>
        <dbReference type="Proteomes" id="UP001595455"/>
    </source>
</evidence>
<dbReference type="EMBL" id="JBHRSF010000102">
    <property type="protein sequence ID" value="MFC2997111.1"/>
    <property type="molecule type" value="Genomic_DNA"/>
</dbReference>
<dbReference type="RefSeq" id="WP_107007613.1">
    <property type="nucleotide sequence ID" value="NZ_JBHRSF010000102.1"/>
</dbReference>
<evidence type="ECO:0008006" key="5">
    <source>
        <dbReference type="Google" id="ProtNLM"/>
    </source>
</evidence>
<dbReference type="Proteomes" id="UP001595455">
    <property type="component" value="Unassembled WGS sequence"/>
</dbReference>
<reference evidence="2 3" key="2">
    <citation type="submission" date="2018-08" db="EMBL/GenBank/DDBJ databases">
        <title>The draft genome of Acinetobacter sichuanensis strain WCHAc060041.</title>
        <authorList>
            <person name="Qin J."/>
            <person name="Feng Y."/>
            <person name="Zong Z."/>
        </authorList>
    </citation>
    <scope>NUCLEOTIDE SEQUENCE [LARGE SCALE GENOMIC DNA]</scope>
    <source>
        <strain evidence="2 3">WCHAc060041</strain>
    </source>
</reference>
<gene>
    <name evidence="1" type="ORF">ACFODO_18015</name>
    <name evidence="2" type="ORF">C9E89_007470</name>
</gene>
<dbReference type="Proteomes" id="UP000240957">
    <property type="component" value="Unassembled WGS sequence"/>
</dbReference>
<accession>A0A371YS09</accession>
<reference evidence="4" key="3">
    <citation type="journal article" date="2019" name="Int. J. Syst. Evol. Microbiol.">
        <title>The Global Catalogue of Microorganisms (GCM) 10K type strain sequencing project: providing services to taxonomists for standard genome sequencing and annotation.</title>
        <authorList>
            <consortium name="The Broad Institute Genomics Platform"/>
            <consortium name="The Broad Institute Genome Sequencing Center for Infectious Disease"/>
            <person name="Wu L."/>
            <person name="Ma J."/>
        </authorList>
    </citation>
    <scope>NUCLEOTIDE SEQUENCE [LARGE SCALE GENOMIC DNA]</scope>
    <source>
        <strain evidence="4">KCTC 62575</strain>
    </source>
</reference>
<reference evidence="1" key="1">
    <citation type="journal article" date="2014" name="Int. J. Syst. Evol. Microbiol.">
        <title>Complete genome of a new Firmicutes species belonging to the dominant human colonic microbiota ('Ruminococcus bicirculans') reveals two chromosomes and a selective capacity to utilize plant glucans.</title>
        <authorList>
            <consortium name="NISC Comparative Sequencing Program"/>
            <person name="Wegmann U."/>
            <person name="Louis P."/>
            <person name="Goesmann A."/>
            <person name="Henrissat B."/>
            <person name="Duncan S.H."/>
            <person name="Flint H.J."/>
        </authorList>
    </citation>
    <scope>NUCLEOTIDE SEQUENCE</scope>
    <source>
        <strain evidence="1">KCTC 62575</strain>
    </source>
</reference>
<evidence type="ECO:0000313" key="2">
    <source>
        <dbReference type="EMBL" id="RFC84270.1"/>
    </source>
</evidence>
<dbReference type="OrthoDB" id="6694746at2"/>
<sequence length="130" mass="15396">MNKPQVLYHGSRTLYEILSPHQASGHGEMDNFHGIYAIENRRIASFFALNLHGLTLDSRFEIDFDDSHQAYLTLFQTEIDWDTCGYLYHLDPAPFQQLDMYQWLAKQDVKPLYIEKIDPLQFKQWIIEKT</sequence>
<comment type="caution">
    <text evidence="2">The sequence shown here is derived from an EMBL/GenBank/DDBJ whole genome shotgun (WGS) entry which is preliminary data.</text>
</comment>
<dbReference type="AlphaFoldDB" id="A0A371YS09"/>
<organism evidence="2 3">
    <name type="scientific">Acinetobacter sichuanensis</name>
    <dbReference type="NCBI Taxonomy" id="2136183"/>
    <lineage>
        <taxon>Bacteria</taxon>
        <taxon>Pseudomonadati</taxon>
        <taxon>Pseudomonadota</taxon>
        <taxon>Gammaproteobacteria</taxon>
        <taxon>Moraxellales</taxon>
        <taxon>Moraxellaceae</taxon>
        <taxon>Acinetobacter</taxon>
    </lineage>
</organism>
<protein>
    <recommendedName>
        <fullName evidence="5">DUF3990 domain-containing protein</fullName>
    </recommendedName>
</protein>
<evidence type="ECO:0000313" key="3">
    <source>
        <dbReference type="Proteomes" id="UP000240957"/>
    </source>
</evidence>
<dbReference type="EMBL" id="PYIX02000008">
    <property type="protein sequence ID" value="RFC84270.1"/>
    <property type="molecule type" value="Genomic_DNA"/>
</dbReference>
<proteinExistence type="predicted"/>